<sequence>MSSSLRTAAATKAAKELIEMGIDRRSMGLKYLLLILGWAAINGQITEPESRLLLGRAGKLKHYASQGYLIQHDLPPGLKAAPHFPHLHYFHLSDKGMMLLLQHHPHLCGFGNMDLRQRLYLHDFIGRIEAMWRFRSCRIAGYIPECRLPELSSANQKQHDGHFIMHNGDRIGLEVEAADWKSESKLARFVAQCLNSIANNRVQRVLILTQTESAKRHYAEPFQAGKFYYPFWIKENGRWYPKQSSKTIISHELSSKVSIELIQSESEIADLIEPHPPTWLPSTEEYFEEGYFEEEDIE</sequence>
<dbReference type="Proteomes" id="UP000033070">
    <property type="component" value="Chromosome"/>
</dbReference>
<gene>
    <name evidence="1" type="ORF">OYT1_ch2244</name>
</gene>
<dbReference type="KEGG" id="fam:OYT1_ch2244"/>
<protein>
    <submittedName>
        <fullName evidence="1">Uncharacterized protein</fullName>
    </submittedName>
</protein>
<dbReference type="AlphaFoldDB" id="A0A2Z6GDR6"/>
<accession>A0A2Z6GDR6</accession>
<evidence type="ECO:0000313" key="1">
    <source>
        <dbReference type="EMBL" id="BBE51761.1"/>
    </source>
</evidence>
<keyword evidence="2" id="KW-1185">Reference proteome</keyword>
<organism evidence="1 2">
    <name type="scientific">Ferriphaselus amnicola</name>
    <dbReference type="NCBI Taxonomy" id="1188319"/>
    <lineage>
        <taxon>Bacteria</taxon>
        <taxon>Pseudomonadati</taxon>
        <taxon>Pseudomonadota</taxon>
        <taxon>Betaproteobacteria</taxon>
        <taxon>Nitrosomonadales</taxon>
        <taxon>Gallionellaceae</taxon>
        <taxon>Ferriphaselus</taxon>
    </lineage>
</organism>
<reference evidence="1 2" key="1">
    <citation type="submission" date="2018-06" db="EMBL/GenBank/DDBJ databases">
        <title>OYT1 Genome Sequencing.</title>
        <authorList>
            <person name="Kato S."/>
            <person name="Itoh T."/>
            <person name="Ohkuma M."/>
        </authorList>
    </citation>
    <scope>NUCLEOTIDE SEQUENCE [LARGE SCALE GENOMIC DNA]</scope>
    <source>
        <strain evidence="1 2">OYT1</strain>
    </source>
</reference>
<name>A0A2Z6GDR6_9PROT</name>
<dbReference type="EMBL" id="AP018738">
    <property type="protein sequence ID" value="BBE51761.1"/>
    <property type="molecule type" value="Genomic_DNA"/>
</dbReference>
<evidence type="ECO:0000313" key="2">
    <source>
        <dbReference type="Proteomes" id="UP000033070"/>
    </source>
</evidence>
<proteinExistence type="predicted"/>
<dbReference type="RefSeq" id="WP_062626776.1">
    <property type="nucleotide sequence ID" value="NZ_AP018738.1"/>
</dbReference>